<feature type="transmembrane region" description="Helical" evidence="1">
    <location>
        <begin position="110"/>
        <end position="130"/>
    </location>
</feature>
<keyword evidence="3" id="KW-1185">Reference proteome</keyword>
<evidence type="ECO:0000256" key="1">
    <source>
        <dbReference type="SAM" id="Phobius"/>
    </source>
</evidence>
<evidence type="ECO:0000313" key="2">
    <source>
        <dbReference type="EMBL" id="KAF2071407.1"/>
    </source>
</evidence>
<keyword evidence="1" id="KW-0812">Transmembrane</keyword>
<accession>A0A8J4PQP2</accession>
<dbReference type="Proteomes" id="UP000695562">
    <property type="component" value="Unassembled WGS sequence"/>
</dbReference>
<sequence length="157" mass="17959">MTISKNIILDYIKVAIPSAWGIACLITFVYTFDDNFNALLLVSGIAGFLFSADIWYNYRSSDSTGYSRLNATTPPNPLFVNLKLFICIVLILMSAIMLIFYFDWNRKADVTWGVFNFIFGMIWGTLTIKYQKYNENHDHKSQAQIVPLSSDIETLEV</sequence>
<protein>
    <submittedName>
        <fullName evidence="2">Uncharacterized protein</fullName>
    </submittedName>
</protein>
<feature type="transmembrane region" description="Helical" evidence="1">
    <location>
        <begin position="12"/>
        <end position="32"/>
    </location>
</feature>
<reference evidence="2" key="1">
    <citation type="submission" date="2020-01" db="EMBL/GenBank/DDBJ databases">
        <title>Development of genomics and gene disruption for Polysphondylium violaceum indicates a role for the polyketide synthase stlB in stalk morphogenesis.</title>
        <authorList>
            <person name="Narita B."/>
            <person name="Kawabe Y."/>
            <person name="Kin K."/>
            <person name="Saito T."/>
            <person name="Gibbs R."/>
            <person name="Kuspa A."/>
            <person name="Muzny D."/>
            <person name="Queller D."/>
            <person name="Richards S."/>
            <person name="Strassman J."/>
            <person name="Sucgang R."/>
            <person name="Worley K."/>
            <person name="Schaap P."/>
        </authorList>
    </citation>
    <scope>NUCLEOTIDE SEQUENCE</scope>
    <source>
        <strain evidence="2">QSvi11</strain>
    </source>
</reference>
<gene>
    <name evidence="2" type="ORF">CYY_007271</name>
</gene>
<keyword evidence="1" id="KW-1133">Transmembrane helix</keyword>
<proteinExistence type="predicted"/>
<evidence type="ECO:0000313" key="3">
    <source>
        <dbReference type="Proteomes" id="UP000695562"/>
    </source>
</evidence>
<feature type="transmembrane region" description="Helical" evidence="1">
    <location>
        <begin position="38"/>
        <end position="58"/>
    </location>
</feature>
<organism evidence="2 3">
    <name type="scientific">Polysphondylium violaceum</name>
    <dbReference type="NCBI Taxonomy" id="133409"/>
    <lineage>
        <taxon>Eukaryota</taxon>
        <taxon>Amoebozoa</taxon>
        <taxon>Evosea</taxon>
        <taxon>Eumycetozoa</taxon>
        <taxon>Dictyostelia</taxon>
        <taxon>Dictyosteliales</taxon>
        <taxon>Dictyosteliaceae</taxon>
        <taxon>Polysphondylium</taxon>
    </lineage>
</organism>
<name>A0A8J4PQP2_9MYCE</name>
<dbReference type="PROSITE" id="PS51257">
    <property type="entry name" value="PROKAR_LIPOPROTEIN"/>
    <property type="match status" value="1"/>
</dbReference>
<keyword evidence="1" id="KW-0472">Membrane</keyword>
<dbReference type="OrthoDB" id="10455950at2759"/>
<dbReference type="AlphaFoldDB" id="A0A8J4PQP2"/>
<comment type="caution">
    <text evidence="2">The sequence shown here is derived from an EMBL/GenBank/DDBJ whole genome shotgun (WGS) entry which is preliminary data.</text>
</comment>
<dbReference type="EMBL" id="AJWJ01000378">
    <property type="protein sequence ID" value="KAF2071407.1"/>
    <property type="molecule type" value="Genomic_DNA"/>
</dbReference>
<feature type="transmembrane region" description="Helical" evidence="1">
    <location>
        <begin position="78"/>
        <end position="104"/>
    </location>
</feature>